<organism evidence="2 3">
    <name type="scientific">Penicillium argentinense</name>
    <dbReference type="NCBI Taxonomy" id="1131581"/>
    <lineage>
        <taxon>Eukaryota</taxon>
        <taxon>Fungi</taxon>
        <taxon>Dikarya</taxon>
        <taxon>Ascomycota</taxon>
        <taxon>Pezizomycotina</taxon>
        <taxon>Eurotiomycetes</taxon>
        <taxon>Eurotiomycetidae</taxon>
        <taxon>Eurotiales</taxon>
        <taxon>Aspergillaceae</taxon>
        <taxon>Penicillium</taxon>
    </lineage>
</organism>
<dbReference type="OrthoDB" id="4367311at2759"/>
<dbReference type="GeneID" id="81353164"/>
<evidence type="ECO:0000256" key="1">
    <source>
        <dbReference type="SAM" id="SignalP"/>
    </source>
</evidence>
<accession>A0A9W9G376</accession>
<dbReference type="AlphaFoldDB" id="A0A9W9G376"/>
<proteinExistence type="predicted"/>
<keyword evidence="1" id="KW-0732">Signal</keyword>
<feature type="chain" id="PRO_5040735731" evidence="1">
    <location>
        <begin position="17"/>
        <end position="303"/>
    </location>
</feature>
<evidence type="ECO:0000313" key="3">
    <source>
        <dbReference type="Proteomes" id="UP001149074"/>
    </source>
</evidence>
<comment type="caution">
    <text evidence="2">The sequence shown here is derived from an EMBL/GenBank/DDBJ whole genome shotgun (WGS) entry which is preliminary data.</text>
</comment>
<reference evidence="2" key="2">
    <citation type="journal article" date="2023" name="IMA Fungus">
        <title>Comparative genomic study of the Penicillium genus elucidates a diverse pangenome and 15 lateral gene transfer events.</title>
        <authorList>
            <person name="Petersen C."/>
            <person name="Sorensen T."/>
            <person name="Nielsen M.R."/>
            <person name="Sondergaard T.E."/>
            <person name="Sorensen J.L."/>
            <person name="Fitzpatrick D.A."/>
            <person name="Frisvad J.C."/>
            <person name="Nielsen K.L."/>
        </authorList>
    </citation>
    <scope>NUCLEOTIDE SEQUENCE</scope>
    <source>
        <strain evidence="2">IBT 30761</strain>
    </source>
</reference>
<dbReference type="EMBL" id="JAPQKI010000002">
    <property type="protein sequence ID" value="KAJ5111156.1"/>
    <property type="molecule type" value="Genomic_DNA"/>
</dbReference>
<sequence>MKSFAVAALLASTAMALPTNVIPSGTIPSGVPSCIPSGVVPSGVPLPSGIEICLPSATPSASASSIVSKTMTVTNQNSEQIPVQLQSTVANALSSVEGPIGQVVQTAPSVGALNLENLGSGFMTVATKEGSVALVKLTSTAEGLLSSLGLGQVSSLVGTLVGTVEGTVESIVGGLGGLGGLKRDAVSDVMQITNLNGDVVPVKLESSVLGLLSGLDLTSLLGGASGPIGSVVAVAPSVTDLASKAQSIAADPTQLIGVLSQDGSSAMLVKLEGTATGLLSSLGLSTVGTTVGSVVGGVAGNAL</sequence>
<protein>
    <submittedName>
        <fullName evidence="2">Uncharacterized protein</fullName>
    </submittedName>
</protein>
<name>A0A9W9G376_9EURO</name>
<dbReference type="Proteomes" id="UP001149074">
    <property type="component" value="Unassembled WGS sequence"/>
</dbReference>
<gene>
    <name evidence="2" type="ORF">N7532_001691</name>
</gene>
<feature type="signal peptide" evidence="1">
    <location>
        <begin position="1"/>
        <end position="16"/>
    </location>
</feature>
<evidence type="ECO:0000313" key="2">
    <source>
        <dbReference type="EMBL" id="KAJ5111156.1"/>
    </source>
</evidence>
<reference evidence="2" key="1">
    <citation type="submission" date="2022-11" db="EMBL/GenBank/DDBJ databases">
        <authorList>
            <person name="Petersen C."/>
        </authorList>
    </citation>
    <scope>NUCLEOTIDE SEQUENCE</scope>
    <source>
        <strain evidence="2">IBT 30761</strain>
    </source>
</reference>
<dbReference type="RefSeq" id="XP_056479226.1">
    <property type="nucleotide sequence ID" value="XM_056614185.1"/>
</dbReference>
<keyword evidence="3" id="KW-1185">Reference proteome</keyword>